<evidence type="ECO:0000313" key="3">
    <source>
        <dbReference type="Proteomes" id="UP001138961"/>
    </source>
</evidence>
<dbReference type="InterPro" id="IPR021869">
    <property type="entry name" value="RNase_Zc3h12_NYN"/>
</dbReference>
<keyword evidence="3" id="KW-1185">Reference proteome</keyword>
<dbReference type="Pfam" id="PF11977">
    <property type="entry name" value="RNase_Zc3h12a"/>
    <property type="match status" value="1"/>
</dbReference>
<gene>
    <name evidence="2" type="ORF">LGQ03_10480</name>
</gene>
<proteinExistence type="predicted"/>
<name>A0ABS8BVD7_9RHOB</name>
<evidence type="ECO:0000259" key="1">
    <source>
        <dbReference type="Pfam" id="PF11977"/>
    </source>
</evidence>
<organism evidence="2 3">
    <name type="scientific">Loktanella gaetbuli</name>
    <dbReference type="NCBI Taxonomy" id="2881335"/>
    <lineage>
        <taxon>Bacteria</taxon>
        <taxon>Pseudomonadati</taxon>
        <taxon>Pseudomonadota</taxon>
        <taxon>Alphaproteobacteria</taxon>
        <taxon>Rhodobacterales</taxon>
        <taxon>Roseobacteraceae</taxon>
        <taxon>Loktanella</taxon>
    </lineage>
</organism>
<accession>A0ABS8BVD7</accession>
<dbReference type="RefSeq" id="WP_226748353.1">
    <property type="nucleotide sequence ID" value="NZ_JAJATZ010000004.1"/>
</dbReference>
<dbReference type="EMBL" id="JAJATZ010000004">
    <property type="protein sequence ID" value="MCB5199667.1"/>
    <property type="molecule type" value="Genomic_DNA"/>
</dbReference>
<dbReference type="Proteomes" id="UP001138961">
    <property type="component" value="Unassembled WGS sequence"/>
</dbReference>
<reference evidence="2" key="1">
    <citation type="submission" date="2021-10" db="EMBL/GenBank/DDBJ databases">
        <title>Loktanella gaetbuli sp. nov., isolated from a tidal flat.</title>
        <authorList>
            <person name="Park S."/>
            <person name="Yoon J.-H."/>
        </authorList>
    </citation>
    <scope>NUCLEOTIDE SEQUENCE</scope>
    <source>
        <strain evidence="2">TSTF-M6</strain>
    </source>
</reference>
<evidence type="ECO:0000313" key="2">
    <source>
        <dbReference type="EMBL" id="MCB5199667.1"/>
    </source>
</evidence>
<protein>
    <recommendedName>
        <fullName evidence="1">RNase NYN domain-containing protein</fullName>
    </recommendedName>
</protein>
<feature type="domain" description="RNase NYN" evidence="1">
    <location>
        <begin position="4"/>
        <end position="91"/>
    </location>
</feature>
<comment type="caution">
    <text evidence="2">The sequence shown here is derived from an EMBL/GenBank/DDBJ whole genome shotgun (WGS) entry which is preliminary data.</text>
</comment>
<sequence>MAVLLRVLDALRDLGHVPAVVFDANVGYKLFDRFHGHDAMARALEMPERLILVVDRGDVADTAILAVADEANLPVVSNDRFREWSVQYPWVKKKGRILRGAYDNGAVTWTHPRR</sequence>